<evidence type="ECO:0000313" key="3">
    <source>
        <dbReference type="Proteomes" id="UP001235269"/>
    </source>
</evidence>
<dbReference type="EMBL" id="JAUSWH010000008">
    <property type="protein sequence ID" value="MDQ0456401.1"/>
    <property type="molecule type" value="Genomic_DNA"/>
</dbReference>
<comment type="caution">
    <text evidence="2">The sequence shown here is derived from an EMBL/GenBank/DDBJ whole genome shotgun (WGS) entry which is preliminary data.</text>
</comment>
<gene>
    <name evidence="2" type="ORF">QO005_002742</name>
</gene>
<protein>
    <submittedName>
        <fullName evidence="2">Membrane protein</fullName>
    </submittedName>
</protein>
<organism evidence="2 3">
    <name type="scientific">Rhizobium paknamense</name>
    <dbReference type="NCBI Taxonomy" id="1206817"/>
    <lineage>
        <taxon>Bacteria</taxon>
        <taxon>Pseudomonadati</taxon>
        <taxon>Pseudomonadota</taxon>
        <taxon>Alphaproteobacteria</taxon>
        <taxon>Hyphomicrobiales</taxon>
        <taxon>Rhizobiaceae</taxon>
        <taxon>Rhizobium/Agrobacterium group</taxon>
        <taxon>Rhizobium</taxon>
    </lineage>
</organism>
<dbReference type="Pfam" id="PF13801">
    <property type="entry name" value="Metal_resist"/>
    <property type="match status" value="1"/>
</dbReference>
<reference evidence="2 3" key="1">
    <citation type="submission" date="2023-07" db="EMBL/GenBank/DDBJ databases">
        <title>Genomic Encyclopedia of Type Strains, Phase IV (KMG-IV): sequencing the most valuable type-strain genomes for metagenomic binning, comparative biology and taxonomic classification.</title>
        <authorList>
            <person name="Goeker M."/>
        </authorList>
    </citation>
    <scope>NUCLEOTIDE SEQUENCE [LARGE SCALE GENOMIC DNA]</scope>
    <source>
        <strain evidence="2 3">DSM 100301</strain>
    </source>
</reference>
<dbReference type="InterPro" id="IPR025961">
    <property type="entry name" value="Metal_resist"/>
</dbReference>
<keyword evidence="3" id="KW-1185">Reference proteome</keyword>
<evidence type="ECO:0000313" key="2">
    <source>
        <dbReference type="EMBL" id="MDQ0456401.1"/>
    </source>
</evidence>
<keyword evidence="1" id="KW-0812">Transmembrane</keyword>
<accession>A0ABU0IE08</accession>
<keyword evidence="1" id="KW-0472">Membrane</keyword>
<proteinExistence type="predicted"/>
<feature type="transmembrane region" description="Helical" evidence="1">
    <location>
        <begin position="9"/>
        <end position="32"/>
    </location>
</feature>
<name>A0ABU0IE08_9HYPH</name>
<evidence type="ECO:0000256" key="1">
    <source>
        <dbReference type="SAM" id="Phobius"/>
    </source>
</evidence>
<keyword evidence="1" id="KW-1133">Transmembrane helix</keyword>
<dbReference type="Proteomes" id="UP001235269">
    <property type="component" value="Unassembled WGS sequence"/>
</dbReference>
<dbReference type="RefSeq" id="WP_307158598.1">
    <property type="nucleotide sequence ID" value="NZ_JAUSWH010000008.1"/>
</dbReference>
<sequence length="150" mass="16405">MTESGFRRLVLGLLVFNTFLISALAGAGIFYIQQDPPLPVSRLPLAGEQLSGDDKTAFQGALADERRKLRSLGLEARQARIEAASLMGQPDLNKVALADALKRARDAELALRQGVEQRAVDFVANLTLDQRRRLSEGLIEREAPKPPATK</sequence>